<dbReference type="SMART" id="SM00353">
    <property type="entry name" value="HLH"/>
    <property type="match status" value="1"/>
</dbReference>
<accession>A0A804R4P6</accession>
<dbReference type="OrthoDB" id="675169at2759"/>
<feature type="region of interest" description="Disordered" evidence="5">
    <location>
        <begin position="165"/>
        <end position="218"/>
    </location>
</feature>
<feature type="compositionally biased region" description="Pro residues" evidence="5">
    <location>
        <begin position="171"/>
        <end position="185"/>
    </location>
</feature>
<dbReference type="CDD" id="cd11448">
    <property type="entry name" value="bHLH_AtFAMA_like"/>
    <property type="match status" value="1"/>
</dbReference>
<keyword evidence="2" id="KW-0805">Transcription regulation</keyword>
<evidence type="ECO:0000313" key="8">
    <source>
        <dbReference type="Proteomes" id="UP000007305"/>
    </source>
</evidence>
<keyword evidence="8" id="KW-1185">Reference proteome</keyword>
<evidence type="ECO:0000256" key="4">
    <source>
        <dbReference type="ARBA" id="ARBA00023163"/>
    </source>
</evidence>
<dbReference type="GO" id="GO:0003700">
    <property type="term" value="F:DNA-binding transcription factor activity"/>
    <property type="evidence" value="ECO:0007669"/>
    <property type="project" value="InterPro"/>
</dbReference>
<gene>
    <name evidence="7" type="primary">LOC103638524</name>
</gene>
<dbReference type="SMR" id="A0A804R4P6"/>
<dbReference type="GO" id="GO:0010052">
    <property type="term" value="P:guard cell differentiation"/>
    <property type="evidence" value="ECO:0007669"/>
    <property type="project" value="InterPro"/>
</dbReference>
<dbReference type="InParanoid" id="A0A804R4P6"/>
<dbReference type="PANTHER" id="PTHR46684">
    <property type="entry name" value="TRANSCRIPTION FACTOR FAMA"/>
    <property type="match status" value="1"/>
</dbReference>
<reference evidence="7" key="2">
    <citation type="submission" date="2019-07" db="EMBL/GenBank/DDBJ databases">
        <authorList>
            <person name="Seetharam A."/>
            <person name="Woodhouse M."/>
            <person name="Cannon E."/>
        </authorList>
    </citation>
    <scope>NUCLEOTIDE SEQUENCE [LARGE SCALE GENOMIC DNA]</scope>
    <source>
        <strain evidence="7">cv. B73</strain>
    </source>
</reference>
<dbReference type="Proteomes" id="UP000007305">
    <property type="component" value="Chromosome 9"/>
</dbReference>
<dbReference type="FunFam" id="4.10.280.10:FF:000061">
    <property type="entry name" value="Transcription factor SPEECHLESS"/>
    <property type="match status" value="1"/>
</dbReference>
<dbReference type="InterPro" id="IPR044283">
    <property type="entry name" value="FAMA/SPEECHLESS/MUTE-like"/>
</dbReference>
<keyword evidence="4" id="KW-0804">Transcription</keyword>
<evidence type="ECO:0000259" key="6">
    <source>
        <dbReference type="PROSITE" id="PS50888"/>
    </source>
</evidence>
<dbReference type="GO" id="GO:0010374">
    <property type="term" value="P:stomatal complex development"/>
    <property type="evidence" value="ECO:0000318"/>
    <property type="project" value="GO_Central"/>
</dbReference>
<comment type="similarity">
    <text evidence="1">Belongs to the bHLH protein family.</text>
</comment>
<dbReference type="GO" id="GO:0046983">
    <property type="term" value="F:protein dimerization activity"/>
    <property type="evidence" value="ECO:0007669"/>
    <property type="project" value="InterPro"/>
</dbReference>
<dbReference type="EnsemblPlants" id="Zm00001eb383050_T001">
    <property type="protein sequence ID" value="Zm00001eb383050_P001"/>
    <property type="gene ID" value="Zm00001eb383050"/>
</dbReference>
<keyword evidence="3" id="KW-0238">DNA-binding</keyword>
<feature type="region of interest" description="Disordered" evidence="5">
    <location>
        <begin position="80"/>
        <end position="99"/>
    </location>
</feature>
<dbReference type="Gramene" id="Zm00001eb383050_T001">
    <property type="protein sequence ID" value="Zm00001eb383050_P001"/>
    <property type="gene ID" value="Zm00001eb383050"/>
</dbReference>
<dbReference type="PANTHER" id="PTHR46684:SF2">
    <property type="entry name" value="OS06G0526100 PROTEIN"/>
    <property type="match status" value="1"/>
</dbReference>
<dbReference type="GO" id="GO:0003677">
    <property type="term" value="F:DNA binding"/>
    <property type="evidence" value="ECO:0007669"/>
    <property type="project" value="UniProtKB-KW"/>
</dbReference>
<evidence type="ECO:0000256" key="2">
    <source>
        <dbReference type="ARBA" id="ARBA00023015"/>
    </source>
</evidence>
<dbReference type="GO" id="GO:0005634">
    <property type="term" value="C:nucleus"/>
    <property type="evidence" value="ECO:0000318"/>
    <property type="project" value="GO_Central"/>
</dbReference>
<dbReference type="AlphaFoldDB" id="A0A804R4P6"/>
<dbReference type="GeneID" id="103638524"/>
<dbReference type="RefSeq" id="XP_008659639.1">
    <property type="nucleotide sequence ID" value="XM_008661417.3"/>
</dbReference>
<evidence type="ECO:0000256" key="5">
    <source>
        <dbReference type="SAM" id="MobiDB-lite"/>
    </source>
</evidence>
<dbReference type="GO" id="GO:0045893">
    <property type="term" value="P:positive regulation of DNA-templated transcription"/>
    <property type="evidence" value="ECO:0000318"/>
    <property type="project" value="GO_Central"/>
</dbReference>
<proteinExistence type="inferred from homology"/>
<dbReference type="InterPro" id="IPR011598">
    <property type="entry name" value="bHLH_dom"/>
</dbReference>
<protein>
    <recommendedName>
        <fullName evidence="6">BHLH domain-containing protein</fullName>
    </recommendedName>
</protein>
<evidence type="ECO:0000256" key="3">
    <source>
        <dbReference type="ARBA" id="ARBA00023125"/>
    </source>
</evidence>
<reference evidence="7" key="3">
    <citation type="submission" date="2021-05" db="UniProtKB">
        <authorList>
            <consortium name="EnsemblPlants"/>
        </authorList>
    </citation>
    <scope>IDENTIFICATION</scope>
    <source>
        <strain evidence="7">cv. B73</strain>
    </source>
</reference>
<sequence length="362" mass="38672">MAEALCDQLFSDIDGDLMRQHTSDTDDLLGILESWEDCVSGGVATTPCGAEVPQTTAADGAAKRRRQGCRDVDAVPAAPKRQKCSPVSSAASEDGAVNKTSHITVERNRRKQMNEHIAVLRSLMPCFYVKRGDQASIIGGVVDYIKELQQVLQSLEAKKQRKAYTEQVLSPRPPACCSPRPPLSPRPHMLPLKSTPPISPRPAVPISPRTPPAPSSPYKPCRLPPPGSSAYASPAMTTTREPTAATYLPSLDTIAADLCAYAANKNKQLQALAAAAGGDVVLPDVKVEFSGANLVVKTVSHRAPGQTVKVIAALEGRSLEILDAKINTINDTAVNSYTIKIGIKCELSAEELVQEIQEAFSS</sequence>
<feature type="compositionally biased region" description="Pro residues" evidence="5">
    <location>
        <begin position="197"/>
        <end position="218"/>
    </location>
</feature>
<dbReference type="SUPFAM" id="SSF47459">
    <property type="entry name" value="HLH, helix-loop-helix DNA-binding domain"/>
    <property type="match status" value="1"/>
</dbReference>
<name>A0A804R4P6_MAIZE</name>
<organism evidence="7 8">
    <name type="scientific">Zea mays</name>
    <name type="common">Maize</name>
    <dbReference type="NCBI Taxonomy" id="4577"/>
    <lineage>
        <taxon>Eukaryota</taxon>
        <taxon>Viridiplantae</taxon>
        <taxon>Streptophyta</taxon>
        <taxon>Embryophyta</taxon>
        <taxon>Tracheophyta</taxon>
        <taxon>Spermatophyta</taxon>
        <taxon>Magnoliopsida</taxon>
        <taxon>Liliopsida</taxon>
        <taxon>Poales</taxon>
        <taxon>Poaceae</taxon>
        <taxon>PACMAD clade</taxon>
        <taxon>Panicoideae</taxon>
        <taxon>Andropogonodae</taxon>
        <taxon>Andropogoneae</taxon>
        <taxon>Tripsacinae</taxon>
        <taxon>Zea</taxon>
    </lineage>
</organism>
<dbReference type="Pfam" id="PF00010">
    <property type="entry name" value="HLH"/>
    <property type="match status" value="1"/>
</dbReference>
<dbReference type="FunCoup" id="A0A804R4P6">
    <property type="interactions" value="308"/>
</dbReference>
<dbReference type="KEGG" id="zma:103638524"/>
<evidence type="ECO:0000313" key="7">
    <source>
        <dbReference type="EnsemblPlants" id="Zm00001eb383050_P001"/>
    </source>
</evidence>
<feature type="domain" description="BHLH" evidence="6">
    <location>
        <begin position="97"/>
        <end position="148"/>
    </location>
</feature>
<evidence type="ECO:0000256" key="1">
    <source>
        <dbReference type="ARBA" id="ARBA00005510"/>
    </source>
</evidence>
<reference evidence="8" key="1">
    <citation type="journal article" date="2009" name="Science">
        <title>The B73 maize genome: complexity, diversity, and dynamics.</title>
        <authorList>
            <person name="Schnable P.S."/>
            <person name="Ware D."/>
            <person name="Fulton R.S."/>
            <person name="Stein J.C."/>
            <person name="Wei F."/>
            <person name="Pasternak S."/>
            <person name="Liang C."/>
            <person name="Zhang J."/>
            <person name="Fulton L."/>
            <person name="Graves T.A."/>
            <person name="Minx P."/>
            <person name="Reily A.D."/>
            <person name="Courtney L."/>
            <person name="Kruchowski S.S."/>
            <person name="Tomlinson C."/>
            <person name="Strong C."/>
            <person name="Delehaunty K."/>
            <person name="Fronick C."/>
            <person name="Courtney B."/>
            <person name="Rock S.M."/>
            <person name="Belter E."/>
            <person name="Du F."/>
            <person name="Kim K."/>
            <person name="Abbott R.M."/>
            <person name="Cotton M."/>
            <person name="Levy A."/>
            <person name="Marchetto P."/>
            <person name="Ochoa K."/>
            <person name="Jackson S.M."/>
            <person name="Gillam B."/>
            <person name="Chen W."/>
            <person name="Yan L."/>
            <person name="Higginbotham J."/>
            <person name="Cardenas M."/>
            <person name="Waligorski J."/>
            <person name="Applebaum E."/>
            <person name="Phelps L."/>
            <person name="Falcone J."/>
            <person name="Kanchi K."/>
            <person name="Thane T."/>
            <person name="Scimone A."/>
            <person name="Thane N."/>
            <person name="Henke J."/>
            <person name="Wang T."/>
            <person name="Ruppert J."/>
            <person name="Shah N."/>
            <person name="Rotter K."/>
            <person name="Hodges J."/>
            <person name="Ingenthron E."/>
            <person name="Cordes M."/>
            <person name="Kohlberg S."/>
            <person name="Sgro J."/>
            <person name="Delgado B."/>
            <person name="Mead K."/>
            <person name="Chinwalla A."/>
            <person name="Leonard S."/>
            <person name="Crouse K."/>
            <person name="Collura K."/>
            <person name="Kudrna D."/>
            <person name="Currie J."/>
            <person name="He R."/>
            <person name="Angelova A."/>
            <person name="Rajasekar S."/>
            <person name="Mueller T."/>
            <person name="Lomeli R."/>
            <person name="Scara G."/>
            <person name="Ko A."/>
            <person name="Delaney K."/>
            <person name="Wissotski M."/>
            <person name="Lopez G."/>
            <person name="Campos D."/>
            <person name="Braidotti M."/>
            <person name="Ashley E."/>
            <person name="Golser W."/>
            <person name="Kim H."/>
            <person name="Lee S."/>
            <person name="Lin J."/>
            <person name="Dujmic Z."/>
            <person name="Kim W."/>
            <person name="Talag J."/>
            <person name="Zuccolo A."/>
            <person name="Fan C."/>
            <person name="Sebastian A."/>
            <person name="Kramer M."/>
            <person name="Spiegel L."/>
            <person name="Nascimento L."/>
            <person name="Zutavern T."/>
            <person name="Miller B."/>
            <person name="Ambroise C."/>
            <person name="Muller S."/>
            <person name="Spooner W."/>
            <person name="Narechania A."/>
            <person name="Ren L."/>
            <person name="Wei S."/>
            <person name="Kumari S."/>
            <person name="Faga B."/>
            <person name="Levy M.J."/>
            <person name="McMahan L."/>
            <person name="Van Buren P."/>
            <person name="Vaughn M.W."/>
            <person name="Ying K."/>
            <person name="Yeh C.-T."/>
            <person name="Emrich S.J."/>
            <person name="Jia Y."/>
            <person name="Kalyanaraman A."/>
            <person name="Hsia A.-P."/>
            <person name="Barbazuk W.B."/>
            <person name="Baucom R.S."/>
            <person name="Brutnell T.P."/>
            <person name="Carpita N.C."/>
            <person name="Chaparro C."/>
            <person name="Chia J.-M."/>
            <person name="Deragon J.-M."/>
            <person name="Estill J.C."/>
            <person name="Fu Y."/>
            <person name="Jeddeloh J.A."/>
            <person name="Han Y."/>
            <person name="Lee H."/>
            <person name="Li P."/>
            <person name="Lisch D.R."/>
            <person name="Liu S."/>
            <person name="Liu Z."/>
            <person name="Nagel D.H."/>
            <person name="McCann M.C."/>
            <person name="SanMiguel P."/>
            <person name="Myers A.M."/>
            <person name="Nettleton D."/>
            <person name="Nguyen J."/>
            <person name="Penning B.W."/>
            <person name="Ponnala L."/>
            <person name="Schneider K.L."/>
            <person name="Schwartz D.C."/>
            <person name="Sharma A."/>
            <person name="Soderlund C."/>
            <person name="Springer N.M."/>
            <person name="Sun Q."/>
            <person name="Wang H."/>
            <person name="Waterman M."/>
            <person name="Westerman R."/>
            <person name="Wolfgruber T.K."/>
            <person name="Yang L."/>
            <person name="Yu Y."/>
            <person name="Zhang L."/>
            <person name="Zhou S."/>
            <person name="Zhu Q."/>
            <person name="Bennetzen J.L."/>
            <person name="Dawe R.K."/>
            <person name="Jiang J."/>
            <person name="Jiang N."/>
            <person name="Presting G.G."/>
            <person name="Wessler S.R."/>
            <person name="Aluru S."/>
            <person name="Martienssen R.A."/>
            <person name="Clifton S.W."/>
            <person name="McCombie W.R."/>
            <person name="Wing R.A."/>
            <person name="Wilson R.K."/>
        </authorList>
    </citation>
    <scope>NUCLEOTIDE SEQUENCE [LARGE SCALE GENOMIC DNA]</scope>
    <source>
        <strain evidence="8">cv. B73</strain>
    </source>
</reference>
<dbReference type="InterPro" id="IPR036638">
    <property type="entry name" value="HLH_DNA-bd_sf"/>
</dbReference>
<dbReference type="Gene3D" id="4.10.280.10">
    <property type="entry name" value="Helix-loop-helix DNA-binding domain"/>
    <property type="match status" value="1"/>
</dbReference>
<dbReference type="PROSITE" id="PS50888">
    <property type="entry name" value="BHLH"/>
    <property type="match status" value="1"/>
</dbReference>